<protein>
    <submittedName>
        <fullName evidence="5">Ribosomal protein S13</fullName>
    </submittedName>
</protein>
<accession>Q9G886</accession>
<evidence type="ECO:0000256" key="2">
    <source>
        <dbReference type="ARBA" id="ARBA00022980"/>
    </source>
</evidence>
<dbReference type="PIRSF" id="PIRSF002134">
    <property type="entry name" value="Ribosomal_S13"/>
    <property type="match status" value="1"/>
</dbReference>
<reference evidence="5" key="1">
    <citation type="submission" date="2000-08" db="EMBL/GenBank/DDBJ databases">
        <title>Comparative analysis of mitochondrial genomes of the ancient jakobid protists.</title>
        <authorList>
            <person name="Burger G."/>
            <person name="O'Kelly C.J."/>
            <person name="Gray W.M."/>
        </authorList>
    </citation>
    <scope>NUCLEOTIDE SEQUENCE</scope>
    <source>
        <strain evidence="5">ATCC 50310</strain>
    </source>
</reference>
<dbReference type="HAMAP" id="MF_01315">
    <property type="entry name" value="Ribosomal_uS13"/>
    <property type="match status" value="1"/>
</dbReference>
<proteinExistence type="inferred from homology"/>
<dbReference type="Pfam" id="PF00416">
    <property type="entry name" value="Ribosomal_S13"/>
    <property type="match status" value="1"/>
</dbReference>
<dbReference type="GO" id="GO:0005739">
    <property type="term" value="C:mitochondrion"/>
    <property type="evidence" value="ECO:0007669"/>
    <property type="project" value="TreeGrafter"/>
</dbReference>
<evidence type="ECO:0000313" key="5">
    <source>
        <dbReference type="EMBL" id="AAG13687.1"/>
    </source>
</evidence>
<keyword evidence="5" id="KW-0496">Mitochondrion</keyword>
<dbReference type="PROSITE" id="PS00646">
    <property type="entry name" value="RIBOSOMAL_S13_1"/>
    <property type="match status" value="1"/>
</dbReference>
<evidence type="ECO:0000256" key="1">
    <source>
        <dbReference type="ARBA" id="ARBA00008080"/>
    </source>
</evidence>
<dbReference type="FunFam" id="1.10.8.50:FF:000001">
    <property type="entry name" value="30S ribosomal protein S13"/>
    <property type="match status" value="1"/>
</dbReference>
<dbReference type="PANTHER" id="PTHR10871:SF1">
    <property type="entry name" value="SMALL RIBOSOMAL SUBUNIT PROTEIN US13M"/>
    <property type="match status" value="1"/>
</dbReference>
<dbReference type="AlphaFoldDB" id="Q9G886"/>
<dbReference type="SUPFAM" id="SSF46946">
    <property type="entry name" value="S13-like H2TH domain"/>
    <property type="match status" value="1"/>
</dbReference>
<dbReference type="Gene3D" id="4.10.910.10">
    <property type="entry name" value="30s ribosomal protein s13, domain 2"/>
    <property type="match status" value="1"/>
</dbReference>
<dbReference type="EMBL" id="AF295546">
    <property type="protein sequence ID" value="AAG13687.1"/>
    <property type="molecule type" value="Genomic_DNA"/>
</dbReference>
<keyword evidence="2 4" id="KW-0689">Ribosomal protein</keyword>
<dbReference type="GO" id="GO:0003723">
    <property type="term" value="F:RNA binding"/>
    <property type="evidence" value="ECO:0007669"/>
    <property type="project" value="InterPro"/>
</dbReference>
<sequence>MLYLFGTYIKKNKNLRIALTSIYGLGYKNTCKICNSIGIGNKKKIDKITNTQLYTIRKIVNNKYKISGDLRRIISINIKRYIDIKSYRGLRHKLSYPVRGQRTHTNARTQKLNNLNKNIRYDKKNK</sequence>
<dbReference type="GO" id="GO:0003735">
    <property type="term" value="F:structural constituent of ribosome"/>
    <property type="evidence" value="ECO:0007669"/>
    <property type="project" value="InterPro"/>
</dbReference>
<dbReference type="RefSeq" id="NP_066320.1">
    <property type="nucleotide sequence ID" value="NC_002553.1"/>
</dbReference>
<keyword evidence="3 4" id="KW-0687">Ribonucleoprotein</keyword>
<geneLocation type="mitochondrion" evidence="5"/>
<organism evidence="5">
    <name type="scientific">Malawimonas jakobiformis</name>
    <name type="common">Flagellated protozoan</name>
    <dbReference type="NCBI Taxonomy" id="136089"/>
    <lineage>
        <taxon>Eukaryota</taxon>
        <taxon>Malawimonadida</taxon>
        <taxon>Malawimonadidae</taxon>
        <taxon>Malawimonas</taxon>
    </lineage>
</organism>
<dbReference type="PANTHER" id="PTHR10871">
    <property type="entry name" value="30S RIBOSOMAL PROTEIN S13/40S RIBOSOMAL PROTEIN S18"/>
    <property type="match status" value="1"/>
</dbReference>
<comment type="similarity">
    <text evidence="1 4">Belongs to the universal ribosomal protein uS13 family.</text>
</comment>
<dbReference type="Gene3D" id="1.10.8.50">
    <property type="match status" value="1"/>
</dbReference>
<dbReference type="GO" id="GO:0006412">
    <property type="term" value="P:translation"/>
    <property type="evidence" value="ECO:0007669"/>
    <property type="project" value="InterPro"/>
</dbReference>
<gene>
    <name evidence="5" type="primary">rps13</name>
</gene>
<dbReference type="GO" id="GO:0015935">
    <property type="term" value="C:small ribosomal subunit"/>
    <property type="evidence" value="ECO:0007669"/>
    <property type="project" value="TreeGrafter"/>
</dbReference>
<dbReference type="InterPro" id="IPR001892">
    <property type="entry name" value="Ribosomal_uS13"/>
</dbReference>
<dbReference type="PROSITE" id="PS50159">
    <property type="entry name" value="RIBOSOMAL_S13_2"/>
    <property type="match status" value="1"/>
</dbReference>
<dbReference type="GeneID" id="801281"/>
<dbReference type="InterPro" id="IPR027437">
    <property type="entry name" value="Rbsml_uS13_C"/>
</dbReference>
<name>Q9G886_MALJA</name>
<evidence type="ECO:0000256" key="4">
    <source>
        <dbReference type="RuleBase" id="RU003830"/>
    </source>
</evidence>
<evidence type="ECO:0000256" key="3">
    <source>
        <dbReference type="ARBA" id="ARBA00023274"/>
    </source>
</evidence>
<dbReference type="InterPro" id="IPR010979">
    <property type="entry name" value="Ribosomal_uS13-like_H2TH"/>
</dbReference>
<dbReference type="InterPro" id="IPR018269">
    <property type="entry name" value="Ribosomal_uS13_CS"/>
</dbReference>